<evidence type="ECO:0000256" key="6">
    <source>
        <dbReference type="ARBA" id="ARBA00022895"/>
    </source>
</evidence>
<dbReference type="Gene3D" id="3.40.50.10190">
    <property type="entry name" value="BRCT domain"/>
    <property type="match status" value="1"/>
</dbReference>
<dbReference type="InterPro" id="IPR001357">
    <property type="entry name" value="BRCT_dom"/>
</dbReference>
<dbReference type="CDD" id="cd17741">
    <property type="entry name" value="BRCT_nibrin"/>
    <property type="match status" value="1"/>
</dbReference>
<evidence type="ECO:0000256" key="11">
    <source>
        <dbReference type="ARBA" id="ARBA00044757"/>
    </source>
</evidence>
<keyword evidence="8" id="KW-0539">Nucleus</keyword>
<feature type="region of interest" description="Disordered" evidence="12">
    <location>
        <begin position="643"/>
        <end position="663"/>
    </location>
</feature>
<evidence type="ECO:0000256" key="4">
    <source>
        <dbReference type="ARBA" id="ARBA00022454"/>
    </source>
</evidence>
<dbReference type="InterPro" id="IPR040227">
    <property type="entry name" value="Nibrin-rel"/>
</dbReference>
<evidence type="ECO:0000256" key="12">
    <source>
        <dbReference type="SAM" id="MobiDB-lite"/>
    </source>
</evidence>
<dbReference type="PIRSF" id="PIRSF011869">
    <property type="entry name" value="Nibrin_animal"/>
    <property type="match status" value="1"/>
</dbReference>
<dbReference type="Pfam" id="PF16508">
    <property type="entry name" value="NIBRIN_BRCT_II"/>
    <property type="match status" value="1"/>
</dbReference>
<dbReference type="GeneID" id="108043227"/>
<protein>
    <recommendedName>
        <fullName evidence="3">Nibrin</fullName>
    </recommendedName>
</protein>
<dbReference type="GO" id="GO:0030870">
    <property type="term" value="C:Mre11 complex"/>
    <property type="evidence" value="ECO:0007669"/>
    <property type="project" value="InterPro"/>
</dbReference>
<keyword evidence="4" id="KW-0158">Chromosome</keyword>
<evidence type="ECO:0000259" key="13">
    <source>
        <dbReference type="PROSITE" id="PS50006"/>
    </source>
</evidence>
<comment type="subcellular location">
    <subcellularLocation>
        <location evidence="2">Chromosome</location>
        <location evidence="2">Telomere</location>
    </subcellularLocation>
    <subcellularLocation>
        <location evidence="1">Nucleus</location>
        <location evidence="1">PML body</location>
    </subcellularLocation>
</comment>
<dbReference type="GO" id="GO:0000724">
    <property type="term" value="P:double-strand break repair via homologous recombination"/>
    <property type="evidence" value="ECO:0007669"/>
    <property type="project" value="TreeGrafter"/>
</dbReference>
<keyword evidence="9" id="KW-0469">Meiosis</keyword>
<gene>
    <name evidence="14" type="primary">LOC108043227</name>
</gene>
<keyword evidence="7" id="KW-0234">DNA repair</keyword>
<proteinExistence type="inferred from homology"/>
<dbReference type="PANTHER" id="PTHR12162:SF0">
    <property type="entry name" value="NIBRIN"/>
    <property type="match status" value="1"/>
</dbReference>
<comment type="similarity">
    <text evidence="11">Belongs to the Nibrin family.</text>
</comment>
<dbReference type="InterPro" id="IPR043014">
    <property type="entry name" value="Nibrin_BRCT2_sf"/>
</dbReference>
<dbReference type="Gene3D" id="2.60.200.20">
    <property type="match status" value="1"/>
</dbReference>
<dbReference type="InterPro" id="IPR016592">
    <property type="entry name" value="Nibrin_met"/>
</dbReference>
<feature type="domain" description="FHA" evidence="13">
    <location>
        <begin position="20"/>
        <end position="68"/>
    </location>
</feature>
<evidence type="ECO:0000256" key="7">
    <source>
        <dbReference type="ARBA" id="ARBA00023204"/>
    </source>
</evidence>
<dbReference type="PROSITE" id="PS50006">
    <property type="entry name" value="FHA_DOMAIN"/>
    <property type="match status" value="1"/>
</dbReference>
<evidence type="ECO:0000256" key="1">
    <source>
        <dbReference type="ARBA" id="ARBA00004322"/>
    </source>
</evidence>
<feature type="compositionally biased region" description="Polar residues" evidence="12">
    <location>
        <begin position="491"/>
        <end position="508"/>
    </location>
</feature>
<feature type="compositionally biased region" description="Polar residues" evidence="12">
    <location>
        <begin position="555"/>
        <end position="585"/>
    </location>
</feature>
<dbReference type="PANTHER" id="PTHR12162">
    <property type="entry name" value="NIBRIN-RELATED"/>
    <property type="match status" value="1"/>
</dbReference>
<evidence type="ECO:0000256" key="3">
    <source>
        <dbReference type="ARBA" id="ARBA00020013"/>
    </source>
</evidence>
<keyword evidence="6" id="KW-0779">Telomere</keyword>
<evidence type="ECO:0000256" key="5">
    <source>
        <dbReference type="ARBA" id="ARBA00022763"/>
    </source>
</evidence>
<feature type="region of interest" description="Disordered" evidence="12">
    <location>
        <begin position="688"/>
        <end position="709"/>
    </location>
</feature>
<dbReference type="AlphaFoldDB" id="A0A6P4EQL7"/>
<accession>A0A6P4EQL7</accession>
<dbReference type="GO" id="GO:0007095">
    <property type="term" value="P:mitotic G2 DNA damage checkpoint signaling"/>
    <property type="evidence" value="ECO:0007669"/>
    <property type="project" value="InterPro"/>
</dbReference>
<sequence length="865" mass="96675">MFVLTKDDEKFVLLPVKSVYTIGRLGTDLIVTQDLSISRNHVELHLPESYGDDTLQIKDLGSRFGTFIFRGTSQKPRQVLARTLTPVPVGIRIRFGGNMSIWQVTRLNLVTAVSALTRPEIKELTEMLEPMGGTVSPSWTQECSHLTMNEVSVTVKLLHALLENKPIVTFAYWRKMLHSAQTIHVKEGWPQPEDYQPTNMDVTWRPERTRLFSGKTFVFMNHKHFEMYGSVVQKAGASCKNLNSGVRKTFLTKSDVIVIQYVPSTQSQASESINSIQDILEQSGRRVIQDYEIGMALLHCSIKEFCNPEHKFINDSMPTTESMTSSMALNSSIIVPNTERNTAQSTGSAISELVVPESDACDMEQKSSKPDSEPITSLRSLRKRSHAIILDSDEEQEAASSKRAKPPLPEKPKITAKKTILVDSSDEEETVQPPPPVPAPNKHITKRGKPIYCADSSDEENTNSKKQKGAQTAVADKSAVVKKKPEAPVFTRTSPRLNSKSSEKQPTGSKRPVLLVASDDKDSSDEEITKSKKQKEAQGSMADNCAVVKKKQEASVLTRTSPRLNSKSSATNITNQQPKKQSTGSKRPVLLVASDDEEDDRELFSFRTAPQKPEATVAQPKSAVKGQPTGKISVLNFLEKSQPQEAASVPAQLNSQSQTQPRKRLRLELLNESDSDDCDNLFNFADSKKKKKKQDEQTHEDSTDSLFNINSERPSVAVDQDSLLTEPFEVDVETKKKSKYIVWQRKELPRKVDTSGWLSCSRLHDDIKSELETDPEVSLEKSIKTDPDEEKWLTAMKDSIEVRMCNLNIINRSQDEVDASLEASVSKYSGRKNFKKFVKTNNPHPQRRVVALKSMQLADGMVTCV</sequence>
<organism evidence="14">
    <name type="scientific">Drosophila rhopaloa</name>
    <name type="common">Fruit fly</name>
    <dbReference type="NCBI Taxonomy" id="1041015"/>
    <lineage>
        <taxon>Eukaryota</taxon>
        <taxon>Metazoa</taxon>
        <taxon>Ecdysozoa</taxon>
        <taxon>Arthropoda</taxon>
        <taxon>Hexapoda</taxon>
        <taxon>Insecta</taxon>
        <taxon>Pterygota</taxon>
        <taxon>Neoptera</taxon>
        <taxon>Endopterygota</taxon>
        <taxon>Diptera</taxon>
        <taxon>Brachycera</taxon>
        <taxon>Muscomorpha</taxon>
        <taxon>Ephydroidea</taxon>
        <taxon>Drosophilidae</taxon>
        <taxon>Drosophila</taxon>
        <taxon>Sophophora</taxon>
    </lineage>
</organism>
<dbReference type="InterPro" id="IPR000253">
    <property type="entry name" value="FHA_dom"/>
</dbReference>
<feature type="compositionally biased region" description="Basic and acidic residues" evidence="12">
    <location>
        <begin position="693"/>
        <end position="702"/>
    </location>
</feature>
<dbReference type="InterPro" id="IPR036420">
    <property type="entry name" value="BRCT_dom_sf"/>
</dbReference>
<dbReference type="Gene3D" id="3.40.50.10980">
    <property type="entry name" value="Nibrin, BRCT2 domain"/>
    <property type="match status" value="1"/>
</dbReference>
<dbReference type="RefSeq" id="XP_016977313.1">
    <property type="nucleotide sequence ID" value="XM_017121824.1"/>
</dbReference>
<dbReference type="GO" id="GO:0016605">
    <property type="term" value="C:PML body"/>
    <property type="evidence" value="ECO:0007669"/>
    <property type="project" value="UniProtKB-SubCell"/>
</dbReference>
<feature type="compositionally biased region" description="Polar residues" evidence="12">
    <location>
        <begin position="643"/>
        <end position="660"/>
    </location>
</feature>
<dbReference type="SUPFAM" id="SSF52113">
    <property type="entry name" value="BRCT domain"/>
    <property type="match status" value="1"/>
</dbReference>
<feature type="compositionally biased region" description="Basic and acidic residues" evidence="12">
    <location>
        <begin position="527"/>
        <end position="536"/>
    </location>
</feature>
<dbReference type="GO" id="GO:0000723">
    <property type="term" value="P:telomere maintenance"/>
    <property type="evidence" value="ECO:0007669"/>
    <property type="project" value="InterPro"/>
</dbReference>
<dbReference type="OrthoDB" id="552194at2759"/>
<dbReference type="InterPro" id="IPR032429">
    <property type="entry name" value="Nibrin_BRCT2"/>
</dbReference>
<feature type="region of interest" description="Disordered" evidence="12">
    <location>
        <begin position="358"/>
        <end position="628"/>
    </location>
</feature>
<dbReference type="GO" id="GO:0003684">
    <property type="term" value="F:damaged DNA binding"/>
    <property type="evidence" value="ECO:0007669"/>
    <property type="project" value="TreeGrafter"/>
</dbReference>
<dbReference type="InterPro" id="IPR008984">
    <property type="entry name" value="SMAD_FHA_dom_sf"/>
</dbReference>
<dbReference type="SUPFAM" id="SSF49879">
    <property type="entry name" value="SMAD/FHA domain"/>
    <property type="match status" value="1"/>
</dbReference>
<reference evidence="14" key="1">
    <citation type="submission" date="2025-08" db="UniProtKB">
        <authorList>
            <consortium name="RefSeq"/>
        </authorList>
    </citation>
    <scope>IDENTIFICATION</scope>
</reference>
<dbReference type="GO" id="GO:0051321">
    <property type="term" value="P:meiotic cell cycle"/>
    <property type="evidence" value="ECO:0007669"/>
    <property type="project" value="UniProtKB-KW"/>
</dbReference>
<dbReference type="RefSeq" id="XP_016977313.2">
    <property type="nucleotide sequence ID" value="XM_017121824.2"/>
</dbReference>
<evidence type="ECO:0000256" key="10">
    <source>
        <dbReference type="ARBA" id="ARBA00023306"/>
    </source>
</evidence>
<keyword evidence="5" id="KW-0227">DNA damage</keyword>
<dbReference type="GO" id="GO:0000781">
    <property type="term" value="C:chromosome, telomeric region"/>
    <property type="evidence" value="ECO:0007669"/>
    <property type="project" value="UniProtKB-SubCell"/>
</dbReference>
<keyword evidence="10" id="KW-0131">Cell cycle</keyword>
<name>A0A6P4EQL7_DRORH</name>
<evidence type="ECO:0000256" key="9">
    <source>
        <dbReference type="ARBA" id="ARBA00023254"/>
    </source>
</evidence>
<dbReference type="Pfam" id="PF00498">
    <property type="entry name" value="FHA"/>
    <property type="match status" value="1"/>
</dbReference>
<dbReference type="CDD" id="cd22667">
    <property type="entry name" value="FHA_NBN"/>
    <property type="match status" value="1"/>
</dbReference>
<evidence type="ECO:0000313" key="14">
    <source>
        <dbReference type="RefSeq" id="XP_016977313.1"/>
    </source>
</evidence>
<dbReference type="Pfam" id="PF00533">
    <property type="entry name" value="BRCT"/>
    <property type="match status" value="1"/>
</dbReference>
<feature type="compositionally biased region" description="Basic and acidic residues" evidence="12">
    <location>
        <begin position="363"/>
        <end position="372"/>
    </location>
</feature>
<evidence type="ECO:0000256" key="2">
    <source>
        <dbReference type="ARBA" id="ARBA00004574"/>
    </source>
</evidence>
<evidence type="ECO:0000256" key="8">
    <source>
        <dbReference type="ARBA" id="ARBA00023242"/>
    </source>
</evidence>